<feature type="domain" description="Ams2/SPT21 N-terminal" evidence="2">
    <location>
        <begin position="7"/>
        <end position="178"/>
    </location>
</feature>
<dbReference type="GO" id="GO:0000183">
    <property type="term" value="P:rDNA heterochromatin formation"/>
    <property type="evidence" value="ECO:0007669"/>
    <property type="project" value="TreeGrafter"/>
</dbReference>
<reference evidence="3 4" key="1">
    <citation type="submission" date="2020-06" db="EMBL/GenBank/DDBJ databases">
        <title>The yeast mating-type switching endonuclease HO is a domesticated member of an unorthodox homing genetic element family.</title>
        <authorList>
            <person name="Coughlan A.Y."/>
            <person name="Lombardi L."/>
            <person name="Braun-Galleani S."/>
            <person name="Martos A.R."/>
            <person name="Galeote V."/>
            <person name="Bigey F."/>
            <person name="Dequin S."/>
            <person name="Byrne K.P."/>
            <person name="Wolfe K.H."/>
        </authorList>
    </citation>
    <scope>NUCLEOTIDE SEQUENCE [LARGE SCALE GENOMIC DNA]</scope>
    <source>
        <strain evidence="3 4">CBS2947</strain>
    </source>
</reference>
<organism evidence="3 4">
    <name type="scientific">Torulaspora globosa</name>
    <dbReference type="NCBI Taxonomy" id="48254"/>
    <lineage>
        <taxon>Eukaryota</taxon>
        <taxon>Fungi</taxon>
        <taxon>Dikarya</taxon>
        <taxon>Ascomycota</taxon>
        <taxon>Saccharomycotina</taxon>
        <taxon>Saccharomycetes</taxon>
        <taxon>Saccharomycetales</taxon>
        <taxon>Saccharomycetaceae</taxon>
        <taxon>Torulaspora</taxon>
    </lineage>
</organism>
<feature type="region of interest" description="Disordered" evidence="1">
    <location>
        <begin position="395"/>
        <end position="421"/>
    </location>
</feature>
<feature type="compositionally biased region" description="Basic and acidic residues" evidence="1">
    <location>
        <begin position="356"/>
        <end position="367"/>
    </location>
</feature>
<proteinExistence type="predicted"/>
<dbReference type="GO" id="GO:0030466">
    <property type="term" value="P:silent mating-type cassette heterochromatin formation"/>
    <property type="evidence" value="ECO:0007669"/>
    <property type="project" value="TreeGrafter"/>
</dbReference>
<dbReference type="InterPro" id="IPR042403">
    <property type="entry name" value="Spt21/Ams2"/>
</dbReference>
<protein>
    <recommendedName>
        <fullName evidence="2">Ams2/SPT21 N-terminal domain-containing protein</fullName>
    </recommendedName>
</protein>
<accession>A0A7H9HTR8</accession>
<dbReference type="AlphaFoldDB" id="A0A7H9HTR8"/>
<dbReference type="GO" id="GO:0006357">
    <property type="term" value="P:regulation of transcription by RNA polymerase II"/>
    <property type="evidence" value="ECO:0007669"/>
    <property type="project" value="TreeGrafter"/>
</dbReference>
<evidence type="ECO:0000259" key="2">
    <source>
        <dbReference type="Pfam" id="PF25823"/>
    </source>
</evidence>
<dbReference type="Pfam" id="PF25823">
    <property type="entry name" value="Ams2-SPT21_N"/>
    <property type="match status" value="1"/>
</dbReference>
<evidence type="ECO:0000256" key="1">
    <source>
        <dbReference type="SAM" id="MobiDB-lite"/>
    </source>
</evidence>
<feature type="region of interest" description="Disordered" evidence="1">
    <location>
        <begin position="186"/>
        <end position="225"/>
    </location>
</feature>
<gene>
    <name evidence="3" type="ORF">HG537_0C04010</name>
</gene>
<dbReference type="Proteomes" id="UP000510647">
    <property type="component" value="Chromosome 3"/>
</dbReference>
<dbReference type="PANTHER" id="PTHR39147:SF1">
    <property type="entry name" value="PROTEIN SPT21"/>
    <property type="match status" value="1"/>
</dbReference>
<evidence type="ECO:0000313" key="3">
    <source>
        <dbReference type="EMBL" id="QLQ79752.1"/>
    </source>
</evidence>
<feature type="compositionally biased region" description="Polar residues" evidence="1">
    <location>
        <begin position="649"/>
        <end position="675"/>
    </location>
</feature>
<feature type="compositionally biased region" description="Basic and acidic residues" evidence="1">
    <location>
        <begin position="401"/>
        <end position="414"/>
    </location>
</feature>
<dbReference type="InterPro" id="IPR057725">
    <property type="entry name" value="Ams2-SPT21_N"/>
</dbReference>
<evidence type="ECO:0000313" key="4">
    <source>
        <dbReference type="Proteomes" id="UP000510647"/>
    </source>
</evidence>
<feature type="compositionally biased region" description="Polar residues" evidence="1">
    <location>
        <begin position="190"/>
        <end position="216"/>
    </location>
</feature>
<dbReference type="EMBL" id="CP059269">
    <property type="protein sequence ID" value="QLQ79752.1"/>
    <property type="molecule type" value="Genomic_DNA"/>
</dbReference>
<keyword evidence="4" id="KW-1185">Reference proteome</keyword>
<name>A0A7H9HTR8_9SACH</name>
<dbReference type="PANTHER" id="PTHR39147">
    <property type="entry name" value="PROTEIN SPT21"/>
    <property type="match status" value="1"/>
</dbReference>
<feature type="compositionally biased region" description="Polar residues" evidence="1">
    <location>
        <begin position="346"/>
        <end position="355"/>
    </location>
</feature>
<feature type="region of interest" description="Disordered" evidence="1">
    <location>
        <begin position="573"/>
        <end position="602"/>
    </location>
</feature>
<feature type="region of interest" description="Disordered" evidence="1">
    <location>
        <begin position="317"/>
        <end position="380"/>
    </location>
</feature>
<sequence length="675" mass="75497">MEVAMTETCHMNLKILYTLDNGSSGTYLARSKKPQRVMVVSIPHPSSCNENETANFTVGAVDLWCVLQEIYLNSPELLNHNVAKSGHDYNLYYRDICEIDEPLVSLGLLSQIRLKLRRQLGEETGPNEEYDEDEPFLVTGRVCSNFAALLKRSYSNMAAKNPQDHGSSNTLEVKLRFIRVITQKECGRPNGTTSRHSITVANQQPTTHTKSSNAARSSKIRPVKNTVIKRQMNQTPAQKAERTQSLPIWNPKQASNTAFPANSIAHKIYLADRKTDASQQNCQQPLAYQVDALQQDNTIQRFKVDDSVSKRFDFMLNKKKSNDPSQSKAQQATRKPLAAKARRFNTMASIPVSPTETKESTMKENPKKQQRSGSVCDENVPVAVGETDSIINELLTTQSNEKAKDLTPTEENKENQPPLHNVNEGFDLDLLPFADINTRSDLEWFGDFNPFNSPSLNLNVLPEQGTKPSGTTPKDPNTCNTVSIENADDDDQTKLTSDIDRTSPIDTLSMPLMELNDRSTTRLVSCHEQLRRLPLLSHQLKTDPNSKNNQFPEAEPPIVIQLSSSCQKLAARGNNDNQAKAVATPSSPPSVNEFHSRDDCNDDEDEINTNVKRQRVMPSSPATAFNYQDEIPSTDEPHDLFSSFIRSRPNVNNEADSTPATQYENYSNDNTKAQI</sequence>
<feature type="region of interest" description="Disordered" evidence="1">
    <location>
        <begin position="648"/>
        <end position="675"/>
    </location>
</feature>
<dbReference type="OrthoDB" id="3199820at2759"/>
<feature type="compositionally biased region" description="Polar residues" evidence="1">
    <location>
        <begin position="323"/>
        <end position="333"/>
    </location>
</feature>